<feature type="transmembrane region" description="Helical" evidence="1">
    <location>
        <begin position="60"/>
        <end position="80"/>
    </location>
</feature>
<sequence length="165" mass="17774">MIIAIIEGTPIYVWVILVVLILRGLKQFKARDVHQRALVIIPALFMILAIHRLVTLDYAAAAATGLALGALAGIGLVLAIRPQRRLKAAGENTVHIEGEWHTLVMVLTLFAALYVQNAGLAVNPELGSHPMFMATVNFFVGLATGFSVARSAAYIHKARTVLNAV</sequence>
<accession>A0A4R3NLK3</accession>
<proteinExistence type="predicted"/>
<reference evidence="2 3" key="1">
    <citation type="submission" date="2019-03" db="EMBL/GenBank/DDBJ databases">
        <title>Freshwater and sediment microbial communities from various areas in North America, analyzing microbe dynamics in response to fracking.</title>
        <authorList>
            <person name="Lamendella R."/>
        </authorList>
    </citation>
    <scope>NUCLEOTIDE SEQUENCE [LARGE SCALE GENOMIC DNA]</scope>
    <source>
        <strain evidence="2 3">175.2</strain>
    </source>
</reference>
<comment type="caution">
    <text evidence="2">The sequence shown here is derived from an EMBL/GenBank/DDBJ whole genome shotgun (WGS) entry which is preliminary data.</text>
</comment>
<feature type="transmembrane region" description="Helical" evidence="1">
    <location>
        <begin position="131"/>
        <end position="149"/>
    </location>
</feature>
<name>A0A4R3NLK3_9HYPH</name>
<dbReference type="InterPro" id="IPR046730">
    <property type="entry name" value="DUF6622"/>
</dbReference>
<evidence type="ECO:0000313" key="3">
    <source>
        <dbReference type="Proteomes" id="UP000295097"/>
    </source>
</evidence>
<dbReference type="AlphaFoldDB" id="A0A4R3NLK3"/>
<keyword evidence="1" id="KW-0812">Transmembrane</keyword>
<evidence type="ECO:0000313" key="2">
    <source>
        <dbReference type="EMBL" id="TCT35264.1"/>
    </source>
</evidence>
<evidence type="ECO:0000256" key="1">
    <source>
        <dbReference type="SAM" id="Phobius"/>
    </source>
</evidence>
<feature type="transmembrane region" description="Helical" evidence="1">
    <location>
        <begin position="6"/>
        <end position="25"/>
    </location>
</feature>
<protein>
    <recommendedName>
        <fullName evidence="4">DUF1453 domain-containing protein</fullName>
    </recommendedName>
</protein>
<evidence type="ECO:0008006" key="4">
    <source>
        <dbReference type="Google" id="ProtNLM"/>
    </source>
</evidence>
<dbReference type="Pfam" id="PF20327">
    <property type="entry name" value="DUF6622"/>
    <property type="match status" value="1"/>
</dbReference>
<gene>
    <name evidence="2" type="ORF">EDC90_10271</name>
</gene>
<dbReference type="Proteomes" id="UP000295097">
    <property type="component" value="Unassembled WGS sequence"/>
</dbReference>
<keyword evidence="3" id="KW-1185">Reference proteome</keyword>
<keyword evidence="1" id="KW-1133">Transmembrane helix</keyword>
<feature type="transmembrane region" description="Helical" evidence="1">
    <location>
        <begin position="37"/>
        <end position="54"/>
    </location>
</feature>
<keyword evidence="1" id="KW-0472">Membrane</keyword>
<organism evidence="2 3">
    <name type="scientific">Martelella mediterranea</name>
    <dbReference type="NCBI Taxonomy" id="293089"/>
    <lineage>
        <taxon>Bacteria</taxon>
        <taxon>Pseudomonadati</taxon>
        <taxon>Pseudomonadota</taxon>
        <taxon>Alphaproteobacteria</taxon>
        <taxon>Hyphomicrobiales</taxon>
        <taxon>Aurantimonadaceae</taxon>
        <taxon>Martelella</taxon>
    </lineage>
</organism>
<feature type="transmembrane region" description="Helical" evidence="1">
    <location>
        <begin position="100"/>
        <end position="119"/>
    </location>
</feature>
<dbReference type="EMBL" id="SMAR01000027">
    <property type="protein sequence ID" value="TCT35264.1"/>
    <property type="molecule type" value="Genomic_DNA"/>
</dbReference>